<feature type="domain" description="ABC transmembrane type-1" evidence="8">
    <location>
        <begin position="118"/>
        <end position="331"/>
    </location>
</feature>
<feature type="transmembrane region" description="Helical" evidence="7">
    <location>
        <begin position="313"/>
        <end position="334"/>
    </location>
</feature>
<keyword evidence="2 7" id="KW-0813">Transport</keyword>
<proteinExistence type="inferred from homology"/>
<evidence type="ECO:0000313" key="10">
    <source>
        <dbReference type="Proteomes" id="UP000198781"/>
    </source>
</evidence>
<comment type="subcellular location">
    <subcellularLocation>
        <location evidence="1 7">Cell membrane</location>
        <topology evidence="1 7">Multi-pass membrane protein</topology>
    </subcellularLocation>
</comment>
<keyword evidence="5 7" id="KW-1133">Transmembrane helix</keyword>
<dbReference type="GO" id="GO:0071916">
    <property type="term" value="F:dipeptide transmembrane transporter activity"/>
    <property type="evidence" value="ECO:0007669"/>
    <property type="project" value="TreeGrafter"/>
</dbReference>
<gene>
    <name evidence="9" type="ORF">SAMN05192589_10354</name>
</gene>
<dbReference type="GO" id="GO:0005886">
    <property type="term" value="C:plasma membrane"/>
    <property type="evidence" value="ECO:0007669"/>
    <property type="project" value="UniProtKB-SubCell"/>
</dbReference>
<evidence type="ECO:0000256" key="2">
    <source>
        <dbReference type="ARBA" id="ARBA00022448"/>
    </source>
</evidence>
<evidence type="ECO:0000256" key="5">
    <source>
        <dbReference type="ARBA" id="ARBA00022989"/>
    </source>
</evidence>
<keyword evidence="6 7" id="KW-0472">Membrane</keyword>
<evidence type="ECO:0000256" key="3">
    <source>
        <dbReference type="ARBA" id="ARBA00022475"/>
    </source>
</evidence>
<feature type="transmembrane region" description="Helical" evidence="7">
    <location>
        <begin position="155"/>
        <end position="184"/>
    </location>
</feature>
<dbReference type="Gene3D" id="1.10.3720.10">
    <property type="entry name" value="MetI-like"/>
    <property type="match status" value="1"/>
</dbReference>
<evidence type="ECO:0000259" key="8">
    <source>
        <dbReference type="PROSITE" id="PS50928"/>
    </source>
</evidence>
<dbReference type="Pfam" id="PF19300">
    <property type="entry name" value="BPD_transp_1_N"/>
    <property type="match status" value="1"/>
</dbReference>
<keyword evidence="3" id="KW-1003">Cell membrane</keyword>
<feature type="transmembrane region" description="Helical" evidence="7">
    <location>
        <begin position="118"/>
        <end position="143"/>
    </location>
</feature>
<evidence type="ECO:0000313" key="9">
    <source>
        <dbReference type="EMBL" id="SDC71349.1"/>
    </source>
</evidence>
<dbReference type="PROSITE" id="PS50928">
    <property type="entry name" value="ABC_TM1"/>
    <property type="match status" value="1"/>
</dbReference>
<dbReference type="CDD" id="cd06261">
    <property type="entry name" value="TM_PBP2"/>
    <property type="match status" value="1"/>
</dbReference>
<evidence type="ECO:0000256" key="4">
    <source>
        <dbReference type="ARBA" id="ARBA00022692"/>
    </source>
</evidence>
<comment type="similarity">
    <text evidence="7">Belongs to the binding-protein-dependent transport system permease family.</text>
</comment>
<dbReference type="PANTHER" id="PTHR43163">
    <property type="entry name" value="DIPEPTIDE TRANSPORT SYSTEM PERMEASE PROTEIN DPPB-RELATED"/>
    <property type="match status" value="1"/>
</dbReference>
<evidence type="ECO:0000256" key="1">
    <source>
        <dbReference type="ARBA" id="ARBA00004651"/>
    </source>
</evidence>
<keyword evidence="10" id="KW-1185">Reference proteome</keyword>
<keyword evidence="4 7" id="KW-0812">Transmembrane</keyword>
<dbReference type="STRING" id="187868.SAMN05192589_10354"/>
<reference evidence="9 10" key="1">
    <citation type="submission" date="2016-10" db="EMBL/GenBank/DDBJ databases">
        <authorList>
            <person name="de Groot N.N."/>
        </authorList>
    </citation>
    <scope>NUCLEOTIDE SEQUENCE [LARGE SCALE GENOMIC DNA]</scope>
    <source>
        <strain evidence="9 10">DSM 16619</strain>
    </source>
</reference>
<dbReference type="InterPro" id="IPR035906">
    <property type="entry name" value="MetI-like_sf"/>
</dbReference>
<dbReference type="PANTHER" id="PTHR43163:SF6">
    <property type="entry name" value="DIPEPTIDE TRANSPORT SYSTEM PERMEASE PROTEIN DPPB-RELATED"/>
    <property type="match status" value="1"/>
</dbReference>
<accession>A0A1G6NU55</accession>
<dbReference type="EMBL" id="FMZC01000003">
    <property type="protein sequence ID" value="SDC71349.1"/>
    <property type="molecule type" value="Genomic_DNA"/>
</dbReference>
<dbReference type="AlphaFoldDB" id="A0A1G6NU55"/>
<feature type="transmembrane region" description="Helical" evidence="7">
    <location>
        <begin position="32"/>
        <end position="53"/>
    </location>
</feature>
<evidence type="ECO:0000256" key="7">
    <source>
        <dbReference type="RuleBase" id="RU363032"/>
    </source>
</evidence>
<dbReference type="Pfam" id="PF00528">
    <property type="entry name" value="BPD_transp_1"/>
    <property type="match status" value="1"/>
</dbReference>
<sequence length="343" mass="36527">MLHFKPPCPFGSPDAAGAPQNHSMGPFLLKRLITLVATLAGASVVVFVVLEILPGNAAQMLMGPDASPEAVAALATKLGLDQPALQRYGHWVGGLLTGQLGDSYAYGTPVRDLVLERLALTVPLALLAMAITTVLALLAGVYAASRHNRWGDVGVMGLAQIGIAIPNFWFAILLILLFSVKLQWFSAGGFPGWTEESGGSPLEALKALLLPAISLAVVQAAILARITRSSVLEVLREDFVRTARAKGLSRRAALWGHVLRNAMIPVVTVMGLQFANLLAGTIVVENVFYLPGLGRLIFQSIANRDLIVVRNCVMLLAAMVIVVNFVVDILYAAIDPRVKASDL</sequence>
<organism evidence="9 10">
    <name type="scientific">Paracidovorax valerianellae</name>
    <dbReference type="NCBI Taxonomy" id="187868"/>
    <lineage>
        <taxon>Bacteria</taxon>
        <taxon>Pseudomonadati</taxon>
        <taxon>Pseudomonadota</taxon>
        <taxon>Betaproteobacteria</taxon>
        <taxon>Burkholderiales</taxon>
        <taxon>Comamonadaceae</taxon>
        <taxon>Paracidovorax</taxon>
    </lineage>
</organism>
<name>A0A1G6NU55_9BURK</name>
<protein>
    <submittedName>
        <fullName evidence="9">Peptide/nickel transport system permease protein</fullName>
    </submittedName>
</protein>
<dbReference type="SUPFAM" id="SSF161098">
    <property type="entry name" value="MetI-like"/>
    <property type="match status" value="1"/>
</dbReference>
<evidence type="ECO:0000256" key="6">
    <source>
        <dbReference type="ARBA" id="ARBA00023136"/>
    </source>
</evidence>
<dbReference type="Proteomes" id="UP000198781">
    <property type="component" value="Unassembled WGS sequence"/>
</dbReference>
<dbReference type="InterPro" id="IPR000515">
    <property type="entry name" value="MetI-like"/>
</dbReference>
<dbReference type="InterPro" id="IPR045621">
    <property type="entry name" value="BPD_transp_1_N"/>
</dbReference>